<evidence type="ECO:0000256" key="2">
    <source>
        <dbReference type="HAMAP-Rule" id="MF_02087"/>
    </source>
</evidence>
<accession>A0A2H0XTJ4</accession>
<evidence type="ECO:0000313" key="7">
    <source>
        <dbReference type="Proteomes" id="UP000231343"/>
    </source>
</evidence>
<protein>
    <recommendedName>
        <fullName evidence="2">Pyridoxal phosphate homeostasis protein</fullName>
        <shortName evidence="2">PLP homeostasis protein</shortName>
    </recommendedName>
</protein>
<proteinExistence type="inferred from homology"/>
<dbReference type="CDD" id="cd00635">
    <property type="entry name" value="PLPDE_III_YBL036c_like"/>
    <property type="match status" value="1"/>
</dbReference>
<gene>
    <name evidence="6" type="ORF">COT42_08825</name>
</gene>
<dbReference type="PANTHER" id="PTHR10146:SF14">
    <property type="entry name" value="PYRIDOXAL PHOSPHATE HOMEOSTASIS PROTEIN"/>
    <property type="match status" value="1"/>
</dbReference>
<dbReference type="Gene3D" id="3.20.20.10">
    <property type="entry name" value="Alanine racemase"/>
    <property type="match status" value="1"/>
</dbReference>
<dbReference type="Pfam" id="PF01168">
    <property type="entry name" value="Ala_racemase_N"/>
    <property type="match status" value="1"/>
</dbReference>
<comment type="cofactor">
    <cofactor evidence="3">
        <name>pyridoxal 5'-phosphate</name>
        <dbReference type="ChEBI" id="CHEBI:597326"/>
    </cofactor>
</comment>
<dbReference type="SUPFAM" id="SSF51419">
    <property type="entry name" value="PLP-binding barrel"/>
    <property type="match status" value="1"/>
</dbReference>
<feature type="modified residue" description="N6-(pyridoxal phosphate)lysine" evidence="2 3">
    <location>
        <position position="36"/>
    </location>
</feature>
<dbReference type="InterPro" id="IPR001608">
    <property type="entry name" value="Ala_racemase_N"/>
</dbReference>
<dbReference type="GO" id="GO:0030170">
    <property type="term" value="F:pyridoxal phosphate binding"/>
    <property type="evidence" value="ECO:0007669"/>
    <property type="project" value="UniProtKB-UniRule"/>
</dbReference>
<dbReference type="EMBL" id="PEYM01000148">
    <property type="protein sequence ID" value="PIS28075.1"/>
    <property type="molecule type" value="Genomic_DNA"/>
</dbReference>
<dbReference type="InterPro" id="IPR029066">
    <property type="entry name" value="PLP-binding_barrel"/>
</dbReference>
<evidence type="ECO:0000256" key="4">
    <source>
        <dbReference type="RuleBase" id="RU004514"/>
    </source>
</evidence>
<organism evidence="6 7">
    <name type="scientific">Candidatus Saganbacteria bacterium CG08_land_8_20_14_0_20_45_16</name>
    <dbReference type="NCBI Taxonomy" id="2014293"/>
    <lineage>
        <taxon>Bacteria</taxon>
        <taxon>Bacillati</taxon>
        <taxon>Saganbacteria</taxon>
    </lineage>
</organism>
<feature type="domain" description="Alanine racemase N-terminal" evidence="5">
    <location>
        <begin position="8"/>
        <end position="228"/>
    </location>
</feature>
<comment type="function">
    <text evidence="2">Pyridoxal 5'-phosphate (PLP)-binding protein, which is involved in PLP homeostasis.</text>
</comment>
<dbReference type="AlphaFoldDB" id="A0A2H0XTJ4"/>
<name>A0A2H0XTJ4_UNCSA</name>
<evidence type="ECO:0000256" key="1">
    <source>
        <dbReference type="ARBA" id="ARBA00022898"/>
    </source>
</evidence>
<dbReference type="NCBIfam" id="TIGR00044">
    <property type="entry name" value="YggS family pyridoxal phosphate-dependent enzyme"/>
    <property type="match status" value="1"/>
</dbReference>
<sequence length="229" mass="25445">MPDLQANLRSVKQRIAQAAGQTGRQSDAIKLVVVTKTVPVELIEQIIQAGVTDLGENRVRDALPKIQALKNKYPEVRWHMIGHLQRNKVKQVLDNFDLLQAVDSERLAREIDAKAGQQGRVIPVLAEIKTSTEETKYGVPIDSAVEFVRILTTCQNIRVVGLMTMGPLTIDPEAARPCFRKLKDLSIKIKDLSLANIELAYLSMGMSNDFEVAIQEGSNMVRVGRAIFT</sequence>
<comment type="similarity">
    <text evidence="2 4">Belongs to the pyridoxal phosphate-binding protein YggS/PROSC family.</text>
</comment>
<reference evidence="6 7" key="1">
    <citation type="submission" date="2017-09" db="EMBL/GenBank/DDBJ databases">
        <title>Depth-based differentiation of microbial function through sediment-hosted aquifers and enrichment of novel symbionts in the deep terrestrial subsurface.</title>
        <authorList>
            <person name="Probst A.J."/>
            <person name="Ladd B."/>
            <person name="Jarett J.K."/>
            <person name="Geller-Mcgrath D.E."/>
            <person name="Sieber C.M."/>
            <person name="Emerson J.B."/>
            <person name="Anantharaman K."/>
            <person name="Thomas B.C."/>
            <person name="Malmstrom R."/>
            <person name="Stieglmeier M."/>
            <person name="Klingl A."/>
            <person name="Woyke T."/>
            <person name="Ryan C.M."/>
            <person name="Banfield J.F."/>
        </authorList>
    </citation>
    <scope>NUCLEOTIDE SEQUENCE [LARGE SCALE GENOMIC DNA]</scope>
    <source>
        <strain evidence="6">CG08_land_8_20_14_0_20_45_16</strain>
    </source>
</reference>
<dbReference type="Proteomes" id="UP000231343">
    <property type="component" value="Unassembled WGS sequence"/>
</dbReference>
<keyword evidence="1 2" id="KW-0663">Pyridoxal phosphate</keyword>
<evidence type="ECO:0000259" key="5">
    <source>
        <dbReference type="Pfam" id="PF01168"/>
    </source>
</evidence>
<dbReference type="PANTHER" id="PTHR10146">
    <property type="entry name" value="PROLINE SYNTHETASE CO-TRANSCRIBED BACTERIAL HOMOLOG PROTEIN"/>
    <property type="match status" value="1"/>
</dbReference>
<comment type="caution">
    <text evidence="6">The sequence shown here is derived from an EMBL/GenBank/DDBJ whole genome shotgun (WGS) entry which is preliminary data.</text>
</comment>
<dbReference type="FunFam" id="3.20.20.10:FF:000018">
    <property type="entry name" value="Pyridoxal phosphate homeostasis protein"/>
    <property type="match status" value="1"/>
</dbReference>
<evidence type="ECO:0000256" key="3">
    <source>
        <dbReference type="PIRSR" id="PIRSR004848-1"/>
    </source>
</evidence>
<dbReference type="PROSITE" id="PS01211">
    <property type="entry name" value="UPF0001"/>
    <property type="match status" value="1"/>
</dbReference>
<dbReference type="HAMAP" id="MF_02087">
    <property type="entry name" value="PLP_homeostasis"/>
    <property type="match status" value="1"/>
</dbReference>
<dbReference type="PIRSF" id="PIRSF004848">
    <property type="entry name" value="YBL036c_PLPDEIII"/>
    <property type="match status" value="1"/>
</dbReference>
<dbReference type="InterPro" id="IPR011078">
    <property type="entry name" value="PyrdxlP_homeostasis"/>
</dbReference>
<evidence type="ECO:0000313" key="6">
    <source>
        <dbReference type="EMBL" id="PIS28075.1"/>
    </source>
</evidence>